<gene>
    <name evidence="1" type="ORF">Fot_49550</name>
</gene>
<keyword evidence="2" id="KW-1185">Reference proteome</keyword>
<dbReference type="PANTHER" id="PTHR35101:SF12">
    <property type="entry name" value="OS02G0162600 PROTEIN"/>
    <property type="match status" value="1"/>
</dbReference>
<name>A0ABD1QFL9_9LAMI</name>
<sequence length="171" mass="18244">MANACIARYITEEAPSQFVSVMRHRASKMLDTIHEEEAITNDSLSLPCKNLLQSSSCAAASSSNTTKSKHAFKKQQVQKLFALLNASSDTANPSSSSTIPPTLSVTENQPLANLAARGSSTGVLIAVSAQGSFTEILFSMDGLLTTGNLLTSGTSHRDLQKSDLQKSYLFD</sequence>
<comment type="caution">
    <text evidence="1">The sequence shown here is derived from an EMBL/GenBank/DDBJ whole genome shotgun (WGS) entry which is preliminary data.</text>
</comment>
<organism evidence="1 2">
    <name type="scientific">Forsythia ovata</name>
    <dbReference type="NCBI Taxonomy" id="205694"/>
    <lineage>
        <taxon>Eukaryota</taxon>
        <taxon>Viridiplantae</taxon>
        <taxon>Streptophyta</taxon>
        <taxon>Embryophyta</taxon>
        <taxon>Tracheophyta</taxon>
        <taxon>Spermatophyta</taxon>
        <taxon>Magnoliopsida</taxon>
        <taxon>eudicotyledons</taxon>
        <taxon>Gunneridae</taxon>
        <taxon>Pentapetalae</taxon>
        <taxon>asterids</taxon>
        <taxon>lamiids</taxon>
        <taxon>Lamiales</taxon>
        <taxon>Oleaceae</taxon>
        <taxon>Forsythieae</taxon>
        <taxon>Forsythia</taxon>
    </lineage>
</organism>
<dbReference type="EMBL" id="JBFOLJ010000015">
    <property type="protein sequence ID" value="KAL2473814.1"/>
    <property type="molecule type" value="Genomic_DNA"/>
</dbReference>
<dbReference type="PANTHER" id="PTHR35101">
    <property type="entry name" value="OS02G0162600 PROTEIN"/>
    <property type="match status" value="1"/>
</dbReference>
<reference evidence="2" key="1">
    <citation type="submission" date="2024-07" db="EMBL/GenBank/DDBJ databases">
        <title>Two chromosome-level genome assemblies of Korean endemic species Abeliophyllum distichum and Forsythia ovata (Oleaceae).</title>
        <authorList>
            <person name="Jang H."/>
        </authorList>
    </citation>
    <scope>NUCLEOTIDE SEQUENCE [LARGE SCALE GENOMIC DNA]</scope>
</reference>
<evidence type="ECO:0000313" key="2">
    <source>
        <dbReference type="Proteomes" id="UP001604277"/>
    </source>
</evidence>
<dbReference type="Proteomes" id="UP001604277">
    <property type="component" value="Unassembled WGS sequence"/>
</dbReference>
<accession>A0ABD1QFL9</accession>
<proteinExistence type="predicted"/>
<dbReference type="AlphaFoldDB" id="A0ABD1QFL9"/>
<evidence type="ECO:0000313" key="1">
    <source>
        <dbReference type="EMBL" id="KAL2473814.1"/>
    </source>
</evidence>
<protein>
    <submittedName>
        <fullName evidence="1">Uncharacterized protein</fullName>
    </submittedName>
</protein>